<evidence type="ECO:0000256" key="1">
    <source>
        <dbReference type="ARBA" id="ARBA00009861"/>
    </source>
</evidence>
<dbReference type="InterPro" id="IPR050317">
    <property type="entry name" value="Plant_Fungal_Acyltransferase"/>
</dbReference>
<name>A0AAE1UZL8_9SOLA</name>
<gene>
    <name evidence="2" type="ORF">RND71_032202</name>
</gene>
<dbReference type="PANTHER" id="PTHR31642:SF302">
    <property type="entry name" value="METHANOL O-ANTHRANILOYLTRANSFERASE-LIKE"/>
    <property type="match status" value="1"/>
</dbReference>
<comment type="caution">
    <text evidence="2">The sequence shown here is derived from an EMBL/GenBank/DDBJ whole genome shotgun (WGS) entry which is preliminary data.</text>
</comment>
<evidence type="ECO:0000313" key="3">
    <source>
        <dbReference type="Proteomes" id="UP001291623"/>
    </source>
</evidence>
<dbReference type="Proteomes" id="UP001291623">
    <property type="component" value="Unassembled WGS sequence"/>
</dbReference>
<accession>A0AAE1UZL8</accession>
<dbReference type="GO" id="GO:0016747">
    <property type="term" value="F:acyltransferase activity, transferring groups other than amino-acyl groups"/>
    <property type="evidence" value="ECO:0007669"/>
    <property type="project" value="TreeGrafter"/>
</dbReference>
<keyword evidence="3" id="KW-1185">Reference proteome</keyword>
<protein>
    <submittedName>
        <fullName evidence="2">Uncharacterized protein</fullName>
    </submittedName>
</protein>
<comment type="similarity">
    <text evidence="1">Belongs to the plant acyltransferase family.</text>
</comment>
<evidence type="ECO:0000313" key="2">
    <source>
        <dbReference type="EMBL" id="KAK4349447.1"/>
    </source>
</evidence>
<proteinExistence type="inferred from homology"/>
<dbReference type="Pfam" id="PF02458">
    <property type="entry name" value="Transferase"/>
    <property type="match status" value="1"/>
</dbReference>
<dbReference type="InterPro" id="IPR023213">
    <property type="entry name" value="CAT-like_dom_sf"/>
</dbReference>
<dbReference type="Gene3D" id="3.30.559.10">
    <property type="entry name" value="Chloramphenicol acetyltransferase-like domain"/>
    <property type="match status" value="1"/>
</dbReference>
<organism evidence="2 3">
    <name type="scientific">Anisodus tanguticus</name>
    <dbReference type="NCBI Taxonomy" id="243964"/>
    <lineage>
        <taxon>Eukaryota</taxon>
        <taxon>Viridiplantae</taxon>
        <taxon>Streptophyta</taxon>
        <taxon>Embryophyta</taxon>
        <taxon>Tracheophyta</taxon>
        <taxon>Spermatophyta</taxon>
        <taxon>Magnoliopsida</taxon>
        <taxon>eudicotyledons</taxon>
        <taxon>Gunneridae</taxon>
        <taxon>Pentapetalae</taxon>
        <taxon>asterids</taxon>
        <taxon>lamiids</taxon>
        <taxon>Solanales</taxon>
        <taxon>Solanaceae</taxon>
        <taxon>Solanoideae</taxon>
        <taxon>Hyoscyameae</taxon>
        <taxon>Anisodus</taxon>
    </lineage>
</organism>
<dbReference type="PANTHER" id="PTHR31642">
    <property type="entry name" value="TRICHOTHECENE 3-O-ACETYLTRANSFERASE"/>
    <property type="match status" value="1"/>
</dbReference>
<dbReference type="AlphaFoldDB" id="A0AAE1UZL8"/>
<reference evidence="2" key="1">
    <citation type="submission" date="2023-12" db="EMBL/GenBank/DDBJ databases">
        <title>Genome assembly of Anisodus tanguticus.</title>
        <authorList>
            <person name="Wang Y.-J."/>
        </authorList>
    </citation>
    <scope>NUCLEOTIDE SEQUENCE</scope>
    <source>
        <strain evidence="2">KB-2021</strain>
        <tissue evidence="2">Leaf</tissue>
    </source>
</reference>
<dbReference type="EMBL" id="JAVYJV010000017">
    <property type="protein sequence ID" value="KAK4349447.1"/>
    <property type="molecule type" value="Genomic_DNA"/>
</dbReference>
<sequence>MENEYGQSEVTHFSSGGFVVGFQVNHTMMDAYSLNMFLNALSDLIQRSSTPSILPVWQRDLLSAKSSPFIICTHHLLDLINLILDGQSPFLEEFQKPTSFICIGVPVNNDKGEKGILLAISLPRVAMEKFQEVVYKMTFKNVEGVNIISKIFCKKLTLEVCFVKACEF</sequence>